<comment type="caution">
    <text evidence="1">The sequence shown here is derived from an EMBL/GenBank/DDBJ whole genome shotgun (WGS) entry which is preliminary data.</text>
</comment>
<accession>A0A3L6N292</accession>
<organism evidence="1 2">
    <name type="scientific">Fusarium oxysporum f. sp. cepae</name>
    <dbReference type="NCBI Taxonomy" id="396571"/>
    <lineage>
        <taxon>Eukaryota</taxon>
        <taxon>Fungi</taxon>
        <taxon>Dikarya</taxon>
        <taxon>Ascomycota</taxon>
        <taxon>Pezizomycotina</taxon>
        <taxon>Sordariomycetes</taxon>
        <taxon>Hypocreomycetidae</taxon>
        <taxon>Hypocreales</taxon>
        <taxon>Nectriaceae</taxon>
        <taxon>Fusarium</taxon>
        <taxon>Fusarium oxysporum species complex</taxon>
    </lineage>
</organism>
<evidence type="ECO:0000313" key="2">
    <source>
        <dbReference type="Proteomes" id="UP000270866"/>
    </source>
</evidence>
<proteinExistence type="predicted"/>
<dbReference type="EMBL" id="MRCU01000010">
    <property type="protein sequence ID" value="RKK10493.1"/>
    <property type="molecule type" value="Genomic_DNA"/>
</dbReference>
<dbReference type="AlphaFoldDB" id="A0A3L6N292"/>
<gene>
    <name evidence="1" type="ORF">BFJ65_g14490</name>
</gene>
<dbReference type="Proteomes" id="UP000270866">
    <property type="component" value="Unassembled WGS sequence"/>
</dbReference>
<evidence type="ECO:0000313" key="1">
    <source>
        <dbReference type="EMBL" id="RKK10493.1"/>
    </source>
</evidence>
<sequence>MYRDERVEFREKEFKTTILASNVGRSLRRWRHPPLLVKSSSAQNTAKRSHWQIISWFPSNQPFHSLVLLFSTRAYVHLARPRTPRPISTAQTTRVRDNLIPALLPRLSITPHVLPTRMESPVRILIIVKRSALAWQQAWEKPQKLITQVLKHLQYNSLVSPDDLYNSSSCRFLAIERWDSHTFIVCDLFNTSYNPLDAHQEGNNELPVKVVRICQGDQSDIIKAKEPQAIGRVDEQLRSIHDMHGWNEGPPYKIDHADGKYPIYTKPRSMVYT</sequence>
<protein>
    <submittedName>
        <fullName evidence="1">Uncharacterized protein</fullName>
    </submittedName>
</protein>
<name>A0A3L6N292_FUSOX</name>
<reference evidence="1 2" key="1">
    <citation type="journal article" date="2018" name="Sci. Rep.">
        <title>Characterisation of pathogen-specific regions and novel effector candidates in Fusarium oxysporum f. sp. cepae.</title>
        <authorList>
            <person name="Armitage A.D."/>
            <person name="Taylor A."/>
            <person name="Sobczyk M.K."/>
            <person name="Baxter L."/>
            <person name="Greenfield B.P."/>
            <person name="Bates H.J."/>
            <person name="Wilson F."/>
            <person name="Jackson A.C."/>
            <person name="Ott S."/>
            <person name="Harrison R.J."/>
            <person name="Clarkson J.P."/>
        </authorList>
    </citation>
    <scope>NUCLEOTIDE SEQUENCE [LARGE SCALE GENOMIC DNA]</scope>
    <source>
        <strain evidence="1 2">FoC_Fus2</strain>
    </source>
</reference>